<dbReference type="GO" id="GO:0008999">
    <property type="term" value="F:protein-N-terminal-alanine acetyltransferase activity"/>
    <property type="evidence" value="ECO:0007669"/>
    <property type="project" value="UniProtKB-EC"/>
</dbReference>
<dbReference type="EC" id="2.3.1.266" evidence="3"/>
<reference evidence="6" key="1">
    <citation type="journal article" date="2019" name="Int. J. Syst. Evol. Microbiol.">
        <title>The Global Catalogue of Microorganisms (GCM) 10K type strain sequencing project: providing services to taxonomists for standard genome sequencing and annotation.</title>
        <authorList>
            <consortium name="The Broad Institute Genomics Platform"/>
            <consortium name="The Broad Institute Genome Sequencing Center for Infectious Disease"/>
            <person name="Wu L."/>
            <person name="Ma J."/>
        </authorList>
    </citation>
    <scope>NUCLEOTIDE SEQUENCE [LARGE SCALE GENOMIC DNA]</scope>
    <source>
        <strain evidence="6">KCTC 52473</strain>
    </source>
</reference>
<keyword evidence="2 5" id="KW-0012">Acyltransferase</keyword>
<comment type="similarity">
    <text evidence="3">Belongs to the acetyltransferase family. RimI subfamily.</text>
</comment>
<dbReference type="GO" id="GO:0005840">
    <property type="term" value="C:ribosome"/>
    <property type="evidence" value="ECO:0007669"/>
    <property type="project" value="UniProtKB-KW"/>
</dbReference>
<evidence type="ECO:0000256" key="2">
    <source>
        <dbReference type="ARBA" id="ARBA00023315"/>
    </source>
</evidence>
<keyword evidence="1 5" id="KW-0808">Transferase</keyword>
<protein>
    <recommendedName>
        <fullName evidence="3">[Ribosomal protein bS18]-alanine N-acetyltransferase</fullName>
        <ecNumber evidence="3">2.3.1.266</ecNumber>
    </recommendedName>
</protein>
<name>A0ABV7FLW9_9ALTE</name>
<proteinExistence type="inferred from homology"/>
<evidence type="ECO:0000259" key="4">
    <source>
        <dbReference type="PROSITE" id="PS51186"/>
    </source>
</evidence>
<feature type="domain" description="N-acetyltransferase" evidence="4">
    <location>
        <begin position="10"/>
        <end position="154"/>
    </location>
</feature>
<keyword evidence="6" id="KW-1185">Reference proteome</keyword>
<gene>
    <name evidence="5" type="primary">rimI</name>
    <name evidence="5" type="ORF">ACFOHL_01760</name>
</gene>
<dbReference type="Proteomes" id="UP001595478">
    <property type="component" value="Unassembled WGS sequence"/>
</dbReference>
<evidence type="ECO:0000313" key="6">
    <source>
        <dbReference type="Proteomes" id="UP001595478"/>
    </source>
</evidence>
<evidence type="ECO:0000256" key="3">
    <source>
        <dbReference type="RuleBase" id="RU363094"/>
    </source>
</evidence>
<comment type="function">
    <text evidence="3">Acetylates the N-terminal alanine of ribosomal protein bS18.</text>
</comment>
<sequence>MSNNTVRHQPSIEKIAYCEYSLAYEIFCETRQTPWSFSSFESSVTSGLCYVAKENKNMLGFVLSQSMYETAEILDISVTQTRRRQGIGACLLHALIEHYASTEAESVLLEVDENNKAAIGLYKQKGFKHIDTRANYYQYQDGQRSSAWVMQLQL</sequence>
<keyword evidence="3" id="KW-0963">Cytoplasm</keyword>
<dbReference type="CDD" id="cd04301">
    <property type="entry name" value="NAT_SF"/>
    <property type="match status" value="1"/>
</dbReference>
<keyword evidence="5" id="KW-0689">Ribosomal protein</keyword>
<evidence type="ECO:0000313" key="5">
    <source>
        <dbReference type="EMBL" id="MFC3120339.1"/>
    </source>
</evidence>
<organism evidence="5 6">
    <name type="scientific">Agaribacter flavus</name>
    <dbReference type="NCBI Taxonomy" id="1902781"/>
    <lineage>
        <taxon>Bacteria</taxon>
        <taxon>Pseudomonadati</taxon>
        <taxon>Pseudomonadota</taxon>
        <taxon>Gammaproteobacteria</taxon>
        <taxon>Alteromonadales</taxon>
        <taxon>Alteromonadaceae</taxon>
        <taxon>Agaribacter</taxon>
    </lineage>
</organism>
<comment type="caution">
    <text evidence="5">The sequence shown here is derived from an EMBL/GenBank/DDBJ whole genome shotgun (WGS) entry which is preliminary data.</text>
</comment>
<dbReference type="PANTHER" id="PTHR43800:SF1">
    <property type="entry name" value="PEPTIDYL-LYSINE N-ACETYLTRANSFERASE YJAB"/>
    <property type="match status" value="1"/>
</dbReference>
<keyword evidence="5" id="KW-0687">Ribonucleoprotein</keyword>
<dbReference type="EMBL" id="JBHRSW010000004">
    <property type="protein sequence ID" value="MFC3120339.1"/>
    <property type="molecule type" value="Genomic_DNA"/>
</dbReference>
<comment type="catalytic activity">
    <reaction evidence="3">
        <text>N-terminal L-alanyl-[ribosomal protein bS18] + acetyl-CoA = N-terminal N(alpha)-acetyl-L-alanyl-[ribosomal protein bS18] + CoA + H(+)</text>
        <dbReference type="Rhea" id="RHEA:43756"/>
        <dbReference type="Rhea" id="RHEA-COMP:10676"/>
        <dbReference type="Rhea" id="RHEA-COMP:10677"/>
        <dbReference type="ChEBI" id="CHEBI:15378"/>
        <dbReference type="ChEBI" id="CHEBI:57287"/>
        <dbReference type="ChEBI" id="CHEBI:57288"/>
        <dbReference type="ChEBI" id="CHEBI:64718"/>
        <dbReference type="ChEBI" id="CHEBI:83683"/>
        <dbReference type="EC" id="2.3.1.266"/>
    </reaction>
</comment>
<dbReference type="InterPro" id="IPR006464">
    <property type="entry name" value="AcTrfase_RimI/Ard1"/>
</dbReference>
<dbReference type="Gene3D" id="3.40.630.30">
    <property type="match status" value="1"/>
</dbReference>
<evidence type="ECO:0000256" key="1">
    <source>
        <dbReference type="ARBA" id="ARBA00022679"/>
    </source>
</evidence>
<dbReference type="Pfam" id="PF00583">
    <property type="entry name" value="Acetyltransf_1"/>
    <property type="match status" value="1"/>
</dbReference>
<dbReference type="PROSITE" id="PS51186">
    <property type="entry name" value="GNAT"/>
    <property type="match status" value="1"/>
</dbReference>
<comment type="subcellular location">
    <subcellularLocation>
        <location evidence="3">Cytoplasm</location>
    </subcellularLocation>
</comment>
<dbReference type="NCBIfam" id="TIGR01575">
    <property type="entry name" value="rimI"/>
    <property type="match status" value="1"/>
</dbReference>
<dbReference type="InterPro" id="IPR016181">
    <property type="entry name" value="Acyl_CoA_acyltransferase"/>
</dbReference>
<accession>A0ABV7FLW9</accession>
<dbReference type="PANTHER" id="PTHR43800">
    <property type="entry name" value="PEPTIDYL-LYSINE N-ACETYLTRANSFERASE YJAB"/>
    <property type="match status" value="1"/>
</dbReference>
<dbReference type="InterPro" id="IPR000182">
    <property type="entry name" value="GNAT_dom"/>
</dbReference>
<dbReference type="SUPFAM" id="SSF55729">
    <property type="entry name" value="Acyl-CoA N-acyltransferases (Nat)"/>
    <property type="match status" value="1"/>
</dbReference>